<dbReference type="GO" id="GO:0005525">
    <property type="term" value="F:GTP binding"/>
    <property type="evidence" value="ECO:0007669"/>
    <property type="project" value="InterPro"/>
</dbReference>
<comment type="caution">
    <text evidence="2">The sequence shown here is derived from an EMBL/GenBank/DDBJ whole genome shotgun (WGS) entry which is preliminary data.</text>
</comment>
<evidence type="ECO:0000256" key="1">
    <source>
        <dbReference type="SAM" id="MobiDB-lite"/>
    </source>
</evidence>
<gene>
    <name evidence="2" type="ORF">Syun_007433</name>
</gene>
<accession>A0AAP0PYI3</accession>
<dbReference type="GO" id="GO:0003924">
    <property type="term" value="F:GTPase activity"/>
    <property type="evidence" value="ECO:0007669"/>
    <property type="project" value="InterPro"/>
</dbReference>
<dbReference type="SUPFAM" id="SSF52540">
    <property type="entry name" value="P-loop containing nucleoside triphosphate hydrolases"/>
    <property type="match status" value="1"/>
</dbReference>
<organism evidence="2 3">
    <name type="scientific">Stephania yunnanensis</name>
    <dbReference type="NCBI Taxonomy" id="152371"/>
    <lineage>
        <taxon>Eukaryota</taxon>
        <taxon>Viridiplantae</taxon>
        <taxon>Streptophyta</taxon>
        <taxon>Embryophyta</taxon>
        <taxon>Tracheophyta</taxon>
        <taxon>Spermatophyta</taxon>
        <taxon>Magnoliopsida</taxon>
        <taxon>Ranunculales</taxon>
        <taxon>Menispermaceae</taxon>
        <taxon>Menispermoideae</taxon>
        <taxon>Cissampelideae</taxon>
        <taxon>Stephania</taxon>
    </lineage>
</organism>
<feature type="compositionally biased region" description="Basic and acidic residues" evidence="1">
    <location>
        <begin position="67"/>
        <end position="105"/>
    </location>
</feature>
<dbReference type="InterPro" id="IPR050209">
    <property type="entry name" value="Rab_GTPases_membrane_traffic"/>
</dbReference>
<proteinExistence type="predicted"/>
<sequence>MVYGLAAVDVPAVEGDDDGDGIDGEGETKSEEDEGDGWGERSAGGSESGETRSAAGIRAQRRAAVRAWREERSESTAQQRGERSESAAQRGETRERREKGAQERTEFVSHEEYDYLFKVVLIDDSGIGKSNLLSRFTRNEFCLESNSIIGIEFATRTLQVEIDIPDYYLGLIQVSSLGNGLGWATRP</sequence>
<feature type="region of interest" description="Disordered" evidence="1">
    <location>
        <begin position="1"/>
        <end position="105"/>
    </location>
</feature>
<dbReference type="Proteomes" id="UP001420932">
    <property type="component" value="Unassembled WGS sequence"/>
</dbReference>
<dbReference type="InterPro" id="IPR027417">
    <property type="entry name" value="P-loop_NTPase"/>
</dbReference>
<dbReference type="InterPro" id="IPR001806">
    <property type="entry name" value="Small_GTPase"/>
</dbReference>
<dbReference type="EMBL" id="JBBNAF010000003">
    <property type="protein sequence ID" value="KAK9161092.1"/>
    <property type="molecule type" value="Genomic_DNA"/>
</dbReference>
<keyword evidence="3" id="KW-1185">Reference proteome</keyword>
<dbReference type="PROSITE" id="PS51419">
    <property type="entry name" value="RAB"/>
    <property type="match status" value="1"/>
</dbReference>
<name>A0AAP0PYI3_9MAGN</name>
<reference evidence="2 3" key="1">
    <citation type="submission" date="2024-01" db="EMBL/GenBank/DDBJ databases">
        <title>Genome assemblies of Stephania.</title>
        <authorList>
            <person name="Yang L."/>
        </authorList>
    </citation>
    <scope>NUCLEOTIDE SEQUENCE [LARGE SCALE GENOMIC DNA]</scope>
    <source>
        <strain evidence="2">YNDBR</strain>
        <tissue evidence="2">Leaf</tissue>
    </source>
</reference>
<protein>
    <submittedName>
        <fullName evidence="2">Uncharacterized protein</fullName>
    </submittedName>
</protein>
<dbReference type="PRINTS" id="PR00449">
    <property type="entry name" value="RASTRNSFRMNG"/>
</dbReference>
<dbReference type="AlphaFoldDB" id="A0AAP0PYI3"/>
<dbReference type="PANTHER" id="PTHR47979">
    <property type="entry name" value="DRAB11-RELATED"/>
    <property type="match status" value="1"/>
</dbReference>
<evidence type="ECO:0000313" key="3">
    <source>
        <dbReference type="Proteomes" id="UP001420932"/>
    </source>
</evidence>
<dbReference type="Pfam" id="PF00071">
    <property type="entry name" value="Ras"/>
    <property type="match status" value="1"/>
</dbReference>
<evidence type="ECO:0000313" key="2">
    <source>
        <dbReference type="EMBL" id="KAK9161092.1"/>
    </source>
</evidence>
<feature type="compositionally biased region" description="Acidic residues" evidence="1">
    <location>
        <begin position="14"/>
        <end position="37"/>
    </location>
</feature>
<dbReference type="Gene3D" id="3.40.50.300">
    <property type="entry name" value="P-loop containing nucleotide triphosphate hydrolases"/>
    <property type="match status" value="1"/>
</dbReference>